<accession>A0A915CW00</accession>
<dbReference type="SMART" id="SM00328">
    <property type="entry name" value="BPI1"/>
    <property type="match status" value="1"/>
</dbReference>
<dbReference type="GO" id="GO:0005615">
    <property type="term" value="C:extracellular space"/>
    <property type="evidence" value="ECO:0007669"/>
    <property type="project" value="TreeGrafter"/>
</dbReference>
<evidence type="ECO:0000313" key="2">
    <source>
        <dbReference type="Proteomes" id="UP000887574"/>
    </source>
</evidence>
<dbReference type="SUPFAM" id="SSF55394">
    <property type="entry name" value="Bactericidal permeability-increasing protein, BPI"/>
    <property type="match status" value="1"/>
</dbReference>
<dbReference type="InterPro" id="IPR017943">
    <property type="entry name" value="Bactericidal_perm-incr_a/b_dom"/>
</dbReference>
<keyword evidence="2" id="KW-1185">Reference proteome</keyword>
<organism evidence="2 3">
    <name type="scientific">Ditylenchus dipsaci</name>
    <dbReference type="NCBI Taxonomy" id="166011"/>
    <lineage>
        <taxon>Eukaryota</taxon>
        <taxon>Metazoa</taxon>
        <taxon>Ecdysozoa</taxon>
        <taxon>Nematoda</taxon>
        <taxon>Chromadorea</taxon>
        <taxon>Rhabditida</taxon>
        <taxon>Tylenchina</taxon>
        <taxon>Tylenchomorpha</taxon>
        <taxon>Sphaerularioidea</taxon>
        <taxon>Anguinidae</taxon>
        <taxon>Anguininae</taxon>
        <taxon>Ditylenchus</taxon>
    </lineage>
</organism>
<dbReference type="AlphaFoldDB" id="A0A915CW00"/>
<dbReference type="PANTHER" id="PTHR10504">
    <property type="entry name" value="BACTERICIDAL PERMEABILITY-INCREASING BPI PROTEIN-RELATED"/>
    <property type="match status" value="1"/>
</dbReference>
<reference evidence="3" key="1">
    <citation type="submission" date="2022-11" db="UniProtKB">
        <authorList>
            <consortium name="WormBaseParasite"/>
        </authorList>
    </citation>
    <scope>IDENTIFICATION</scope>
</reference>
<dbReference type="GO" id="GO:0008289">
    <property type="term" value="F:lipid binding"/>
    <property type="evidence" value="ECO:0007669"/>
    <property type="project" value="InterPro"/>
</dbReference>
<proteinExistence type="predicted"/>
<dbReference type="Proteomes" id="UP000887574">
    <property type="component" value="Unplaced"/>
</dbReference>
<evidence type="ECO:0000313" key="3">
    <source>
        <dbReference type="WBParaSite" id="jg13203"/>
    </source>
</evidence>
<evidence type="ECO:0000259" key="1">
    <source>
        <dbReference type="SMART" id="SM00328"/>
    </source>
</evidence>
<dbReference type="InterPro" id="IPR032942">
    <property type="entry name" value="BPI/LBP/Plunc"/>
</dbReference>
<dbReference type="Gene3D" id="3.15.10.10">
    <property type="entry name" value="Bactericidal permeability-increasing protein, domain 1"/>
    <property type="match status" value="1"/>
</dbReference>
<sequence length="282" mass="31400">MISEDSGAALFPFIDCFPGLKLRLTRKGAEHLKAVGVKLLNEQLANLNGFHVQHPFSQGGLQGHIHVNDIQTLGYQPPQASYIAFAAPSFIIFSVEEMAITIGGRFLGETGPFQVPGRVQGQLSGMRISLTTSFRATPDGLMAVNVANCSTTLRHSQFTLYPEGPLGPVVKTFEITINDLIRQRIPDLLCKGLQDIIEKNSPRLFARLTNSPLTEHFSSFNGSSVIDKFIRRFTQGLYIDGRNIADPLVNTEFFETQQKGELRYDNAYNSQPPFTLVQWRKK</sequence>
<dbReference type="InterPro" id="IPR017942">
    <property type="entry name" value="Lipid-bd_serum_glycop_N"/>
</dbReference>
<feature type="domain" description="Lipid-binding serum glycoprotein N-terminal" evidence="1">
    <location>
        <begin position="23"/>
        <end position="258"/>
    </location>
</feature>
<protein>
    <submittedName>
        <fullName evidence="3">Lipid-binding serum glycoprotein N-terminal domain-containing protein</fullName>
    </submittedName>
</protein>
<dbReference type="WBParaSite" id="jg13203">
    <property type="protein sequence ID" value="jg13203"/>
    <property type="gene ID" value="jg13203"/>
</dbReference>
<name>A0A915CW00_9BILA</name>
<dbReference type="PANTHER" id="PTHR10504:SF131">
    <property type="entry name" value="BPI2 DOMAIN-CONTAINING PROTEIN"/>
    <property type="match status" value="1"/>
</dbReference>
<dbReference type="Pfam" id="PF01273">
    <property type="entry name" value="LBP_BPI_CETP"/>
    <property type="match status" value="1"/>
</dbReference>